<evidence type="ECO:0000256" key="5">
    <source>
        <dbReference type="PROSITE-ProRule" id="PRU00192"/>
    </source>
</evidence>
<dbReference type="Gene3D" id="2.30.30.40">
    <property type="entry name" value="SH3 Domains"/>
    <property type="match status" value="1"/>
</dbReference>
<comment type="subcellular location">
    <subcellularLocation>
        <location evidence="1">Membrane</location>
        <topology evidence="1">Peripheral membrane protein</topology>
    </subcellularLocation>
</comment>
<comment type="caution">
    <text evidence="8">The sequence shown here is derived from an EMBL/GenBank/DDBJ whole genome shotgun (WGS) entry which is preliminary data.</text>
</comment>
<evidence type="ECO:0000313" key="8">
    <source>
        <dbReference type="EMBL" id="KAK5781362.1"/>
    </source>
</evidence>
<keyword evidence="4" id="KW-0472">Membrane</keyword>
<keyword evidence="2 5" id="KW-0728">SH3 domain</keyword>
<evidence type="ECO:0000259" key="7">
    <source>
        <dbReference type="PROSITE" id="PS50002"/>
    </source>
</evidence>
<dbReference type="PANTHER" id="PTHR14167">
    <property type="entry name" value="SH3 DOMAIN-CONTAINING"/>
    <property type="match status" value="1"/>
</dbReference>
<evidence type="ECO:0000256" key="1">
    <source>
        <dbReference type="ARBA" id="ARBA00004170"/>
    </source>
</evidence>
<dbReference type="SMART" id="SM00326">
    <property type="entry name" value="SH3"/>
    <property type="match status" value="1"/>
</dbReference>
<gene>
    <name evidence="8" type="ORF">RI543_001203</name>
</gene>
<dbReference type="AlphaFoldDB" id="A0AAN7WQ85"/>
<feature type="domain" description="SH3" evidence="7">
    <location>
        <begin position="50"/>
        <end position="109"/>
    </location>
</feature>
<keyword evidence="3" id="KW-0175">Coiled coil</keyword>
<dbReference type="EMBL" id="JAWIZZ010000036">
    <property type="protein sequence ID" value="KAK5781362.1"/>
    <property type="molecule type" value="Genomic_DNA"/>
</dbReference>
<feature type="region of interest" description="Disordered" evidence="6">
    <location>
        <begin position="114"/>
        <end position="169"/>
    </location>
</feature>
<evidence type="ECO:0000256" key="2">
    <source>
        <dbReference type="ARBA" id="ARBA00022443"/>
    </source>
</evidence>
<dbReference type="PRINTS" id="PR00452">
    <property type="entry name" value="SH3DOMAIN"/>
</dbReference>
<reference evidence="9" key="1">
    <citation type="submission" date="2023-07" db="EMBL/GenBank/DDBJ databases">
        <title>A draft genome of Kazachstania heterogenica Y-27499.</title>
        <authorList>
            <person name="Donic C."/>
            <person name="Kralova J.S."/>
            <person name="Fidel L."/>
            <person name="Ben-Dor S."/>
            <person name="Jung S."/>
        </authorList>
    </citation>
    <scope>NUCLEOTIDE SEQUENCE [LARGE SCALE GENOMIC DNA]</scope>
    <source>
        <strain evidence="9">Y27499</strain>
    </source>
</reference>
<proteinExistence type="predicted"/>
<dbReference type="Pfam" id="PF00018">
    <property type="entry name" value="SH3_1"/>
    <property type="match status" value="1"/>
</dbReference>
<sequence length="214" mass="24517">MSEALINRSLTNIRTELDFLLENKVISKDFYDEFNNRLPKDSSRPNKIKKTKKFVEAIYPYESQQSGDLRLNVGDKIEVLEVLSESWLKGRCNGQIGVFPSNYVKPLNSYNINTNNNNNNNSVYRPSAPLPNQQYNNNEKISNHNNNSNYTQIASPPQLQSQKPPKKHNHQFLHQFGSRLGNAIIWGAGSKLGQDLVNSAFDKLHDREIKNENE</sequence>
<dbReference type="InterPro" id="IPR036028">
    <property type="entry name" value="SH3-like_dom_sf"/>
</dbReference>
<dbReference type="Proteomes" id="UP001306508">
    <property type="component" value="Unassembled WGS sequence"/>
</dbReference>
<evidence type="ECO:0000256" key="6">
    <source>
        <dbReference type="SAM" id="MobiDB-lite"/>
    </source>
</evidence>
<dbReference type="InterPro" id="IPR050384">
    <property type="entry name" value="Endophilin_SH3RF"/>
</dbReference>
<dbReference type="SUPFAM" id="SSF50044">
    <property type="entry name" value="SH3-domain"/>
    <property type="match status" value="1"/>
</dbReference>
<evidence type="ECO:0000256" key="3">
    <source>
        <dbReference type="ARBA" id="ARBA00023054"/>
    </source>
</evidence>
<dbReference type="PROSITE" id="PS50002">
    <property type="entry name" value="SH3"/>
    <property type="match status" value="1"/>
</dbReference>
<dbReference type="CDD" id="cd00174">
    <property type="entry name" value="SH3"/>
    <property type="match status" value="1"/>
</dbReference>
<accession>A0AAN7WQ85</accession>
<dbReference type="PANTHER" id="PTHR14167:SF81">
    <property type="entry name" value="ENDOPHILIN-A"/>
    <property type="match status" value="1"/>
</dbReference>
<dbReference type="PRINTS" id="PR00499">
    <property type="entry name" value="P67PHOX"/>
</dbReference>
<feature type="compositionally biased region" description="Low complexity" evidence="6">
    <location>
        <begin position="136"/>
        <end position="163"/>
    </location>
</feature>
<evidence type="ECO:0000256" key="4">
    <source>
        <dbReference type="ARBA" id="ARBA00023136"/>
    </source>
</evidence>
<evidence type="ECO:0000313" key="9">
    <source>
        <dbReference type="Proteomes" id="UP001306508"/>
    </source>
</evidence>
<dbReference type="InterPro" id="IPR001452">
    <property type="entry name" value="SH3_domain"/>
</dbReference>
<keyword evidence="9" id="KW-1185">Reference proteome</keyword>
<name>A0AAN7WQ85_9SACH</name>
<organism evidence="8 9">
    <name type="scientific">Arxiozyma heterogenica</name>
    <dbReference type="NCBI Taxonomy" id="278026"/>
    <lineage>
        <taxon>Eukaryota</taxon>
        <taxon>Fungi</taxon>
        <taxon>Dikarya</taxon>
        <taxon>Ascomycota</taxon>
        <taxon>Saccharomycotina</taxon>
        <taxon>Saccharomycetes</taxon>
        <taxon>Saccharomycetales</taxon>
        <taxon>Saccharomycetaceae</taxon>
        <taxon>Arxiozyma</taxon>
    </lineage>
</organism>
<protein>
    <recommendedName>
        <fullName evidence="7">SH3 domain-containing protein</fullName>
    </recommendedName>
</protein>